<dbReference type="InterPro" id="IPR048647">
    <property type="entry name" value="RlmA_N"/>
</dbReference>
<evidence type="ECO:0000313" key="5">
    <source>
        <dbReference type="EMBL" id="GLI28959.1"/>
    </source>
</evidence>
<dbReference type="Pfam" id="PF13649">
    <property type="entry name" value="Methyltransf_25"/>
    <property type="match status" value="1"/>
</dbReference>
<dbReference type="CDD" id="cd02440">
    <property type="entry name" value="AdoMet_MTases"/>
    <property type="match status" value="1"/>
</dbReference>
<evidence type="ECO:0000259" key="3">
    <source>
        <dbReference type="Pfam" id="PF13649"/>
    </source>
</evidence>
<dbReference type="SUPFAM" id="SSF53335">
    <property type="entry name" value="S-adenosyl-L-methionine-dependent methyltransferases"/>
    <property type="match status" value="1"/>
</dbReference>
<feature type="domain" description="Methyltransferase" evidence="3">
    <location>
        <begin position="94"/>
        <end position="184"/>
    </location>
</feature>
<dbReference type="GO" id="GO:0008168">
    <property type="term" value="F:methyltransferase activity"/>
    <property type="evidence" value="ECO:0007669"/>
    <property type="project" value="InterPro"/>
</dbReference>
<evidence type="ECO:0000256" key="2">
    <source>
        <dbReference type="PIRSR" id="PIRSR018249-2"/>
    </source>
</evidence>
<dbReference type="InterPro" id="IPR041698">
    <property type="entry name" value="Methyltransf_25"/>
</dbReference>
<accession>A0A9W6D167</accession>
<reference evidence="5" key="1">
    <citation type="submission" date="2022-12" db="EMBL/GenBank/DDBJ databases">
        <title>Reference genome sequencing for broad-spectrum identification of bacterial and archaeal isolates by mass spectrometry.</title>
        <authorList>
            <person name="Sekiguchi Y."/>
            <person name="Tourlousse D.M."/>
        </authorList>
    </citation>
    <scope>NUCLEOTIDE SEQUENCE</scope>
    <source>
        <strain evidence="5">14</strain>
    </source>
</reference>
<dbReference type="AlphaFoldDB" id="A0A9W6D167"/>
<feature type="binding site" evidence="2">
    <location>
        <begin position="101"/>
        <end position="102"/>
    </location>
    <ligand>
        <name>S-adenosyl-L-methionine</name>
        <dbReference type="ChEBI" id="CHEBI:59789"/>
    </ligand>
</feature>
<comment type="caution">
    <text evidence="5">The sequence shown here is derived from an EMBL/GenBank/DDBJ whole genome shotgun (WGS) entry which is preliminary data.</text>
</comment>
<dbReference type="Pfam" id="PF21302">
    <property type="entry name" value="Zn_ribbon_RlmA"/>
    <property type="match status" value="1"/>
</dbReference>
<evidence type="ECO:0000259" key="4">
    <source>
        <dbReference type="Pfam" id="PF21302"/>
    </source>
</evidence>
<evidence type="ECO:0000256" key="1">
    <source>
        <dbReference type="PIRSR" id="PIRSR018249-1"/>
    </source>
</evidence>
<dbReference type="PIRSF" id="PIRSF018249">
    <property type="entry name" value="MyrA_prd"/>
    <property type="match status" value="1"/>
</dbReference>
<dbReference type="Gene3D" id="3.40.50.150">
    <property type="entry name" value="Vaccinia Virus protein VP39"/>
    <property type="match status" value="1"/>
</dbReference>
<evidence type="ECO:0000313" key="6">
    <source>
        <dbReference type="Proteomes" id="UP001144396"/>
    </source>
</evidence>
<gene>
    <name evidence="5" type="ORF">ARHIZOSPH14_32010</name>
</gene>
<keyword evidence="5" id="KW-0830">Ubiquinone</keyword>
<keyword evidence="6" id="KW-1185">Reference proteome</keyword>
<dbReference type="InterPro" id="IPR029063">
    <property type="entry name" value="SAM-dependent_MTases_sf"/>
</dbReference>
<feature type="binding site" evidence="1">
    <location>
        <position position="29"/>
    </location>
    <ligand>
        <name>Zn(2+)</name>
        <dbReference type="ChEBI" id="CHEBI:29105"/>
    </ligand>
</feature>
<keyword evidence="2" id="KW-0949">S-adenosyl-L-methionine</keyword>
<dbReference type="GO" id="GO:0046872">
    <property type="term" value="F:metal ion binding"/>
    <property type="evidence" value="ECO:0007669"/>
    <property type="project" value="UniProtKB-KW"/>
</dbReference>
<dbReference type="EMBL" id="BSDP01000001">
    <property type="protein sequence ID" value="GLI28959.1"/>
    <property type="molecule type" value="Genomic_DNA"/>
</dbReference>
<name>A0A9W6D167_9MICO</name>
<dbReference type="InterPro" id="IPR016718">
    <property type="entry name" value="rRNA_m1G-MeTrfase_A_prd"/>
</dbReference>
<feature type="binding site" evidence="2">
    <location>
        <position position="195"/>
    </location>
    <ligand>
        <name>S-adenosyl-L-methionine</name>
        <dbReference type="ChEBI" id="CHEBI:59789"/>
    </ligand>
</feature>
<keyword evidence="1" id="KW-0862">Zinc</keyword>
<feature type="binding site" evidence="2">
    <location>
        <position position="73"/>
    </location>
    <ligand>
        <name>S-adenosyl-L-methionine</name>
        <dbReference type="ChEBI" id="CHEBI:59789"/>
    </ligand>
</feature>
<dbReference type="Proteomes" id="UP001144396">
    <property type="component" value="Unassembled WGS sequence"/>
</dbReference>
<organism evidence="5 6">
    <name type="scientific">Agromyces rhizosphaerae</name>
    <dbReference type="NCBI Taxonomy" id="88374"/>
    <lineage>
        <taxon>Bacteria</taxon>
        <taxon>Bacillati</taxon>
        <taxon>Actinomycetota</taxon>
        <taxon>Actinomycetes</taxon>
        <taxon>Micrococcales</taxon>
        <taxon>Microbacteriaceae</taxon>
        <taxon>Agromyces</taxon>
    </lineage>
</organism>
<sequence>MTDRRPVDLLRCPFCVSALDGDAAATVRCERGHAFDANRRGYLTLFPRKRPNVRGDTTAMLAARERVLDSAAYLALREAVAEAVATDAPEHVVVADLGCGTGQYAVSALARLDDPAGAVVADLSSDAVRLAVRRLRGASVPVAVGVVLDLWSPLPLASGAFDRVLNVFAPRNLPEFARILAPGGRLVTVIPADDHLAELRAGGAMIDVRAGKREQVLSDAAAAGLRLVDSVHVAGELAPTAQLVDDLVAMGPSAHHPRGDRPTTGELPPRISTAVDVLVLARAV</sequence>
<keyword evidence="1" id="KW-0479">Metal-binding</keyword>
<dbReference type="RefSeq" id="WP_281886764.1">
    <property type="nucleotide sequence ID" value="NZ_BSDP01000001.1"/>
</dbReference>
<proteinExistence type="predicted"/>
<feature type="binding site" evidence="1">
    <location>
        <position position="33"/>
    </location>
    <ligand>
        <name>Zn(2+)</name>
        <dbReference type="ChEBI" id="CHEBI:29105"/>
    </ligand>
</feature>
<protein>
    <submittedName>
        <fullName evidence="5">Ubiquinone biosynthesis protein</fullName>
    </submittedName>
</protein>
<feature type="domain" description="23S rRNA (guanine(745)-N(1))-methyltransferase N-terminal" evidence="4">
    <location>
        <begin position="11"/>
        <end position="47"/>
    </location>
</feature>